<feature type="transmembrane region" description="Helical" evidence="1">
    <location>
        <begin position="106"/>
        <end position="127"/>
    </location>
</feature>
<dbReference type="InParanoid" id="A0A0R0L3V4"/>
<dbReference type="Proteomes" id="UP000008827">
    <property type="component" value="Chromosome 2"/>
</dbReference>
<keyword evidence="4" id="KW-1185">Reference proteome</keyword>
<organism evidence="2">
    <name type="scientific">Glycine max</name>
    <name type="common">Soybean</name>
    <name type="synonym">Glycine hispida</name>
    <dbReference type="NCBI Taxonomy" id="3847"/>
    <lineage>
        <taxon>Eukaryota</taxon>
        <taxon>Viridiplantae</taxon>
        <taxon>Streptophyta</taxon>
        <taxon>Embryophyta</taxon>
        <taxon>Tracheophyta</taxon>
        <taxon>Spermatophyta</taxon>
        <taxon>Magnoliopsida</taxon>
        <taxon>eudicotyledons</taxon>
        <taxon>Gunneridae</taxon>
        <taxon>Pentapetalae</taxon>
        <taxon>rosids</taxon>
        <taxon>fabids</taxon>
        <taxon>Fabales</taxon>
        <taxon>Fabaceae</taxon>
        <taxon>Papilionoideae</taxon>
        <taxon>50 kb inversion clade</taxon>
        <taxon>NPAAA clade</taxon>
        <taxon>indigoferoid/millettioid clade</taxon>
        <taxon>Phaseoleae</taxon>
        <taxon>Glycine</taxon>
        <taxon>Glycine subgen. Soja</taxon>
    </lineage>
</organism>
<keyword evidence="1" id="KW-0812">Transmembrane</keyword>
<reference evidence="3" key="2">
    <citation type="submission" date="2018-02" db="UniProtKB">
        <authorList>
            <consortium name="EnsemblPlants"/>
        </authorList>
    </citation>
    <scope>IDENTIFICATION</scope>
    <source>
        <strain evidence="3">Williams 82</strain>
    </source>
</reference>
<dbReference type="InterPro" id="IPR008637">
    <property type="entry name" value="HR_lesion"/>
</dbReference>
<sequence length="149" mass="17104">MKRGIQCRSANVRHVFSPFHSDGPIAKELIPKLTIVRRNLSSKLGVAILDIDVQPVIASTILLKRVGGILFVLGSTFGSYLLFLYLGLSTPILYDFYNYRSNIPEYYLFLNDFIQLCANYFLFPMFLSDDFTCITRRQIRKKIPKAKTI</sequence>
<dbReference type="EnsemblPlants" id="KRH73866">
    <property type="protein sequence ID" value="KRH73866"/>
    <property type="gene ID" value="GLYMA_02G297500"/>
</dbReference>
<dbReference type="Pfam" id="PF05514">
    <property type="entry name" value="HR_lesion"/>
    <property type="match status" value="1"/>
</dbReference>
<keyword evidence="1" id="KW-0472">Membrane</keyword>
<reference evidence="2" key="3">
    <citation type="submission" date="2018-07" db="EMBL/GenBank/DDBJ databases">
        <title>WGS assembly of Glycine max.</title>
        <authorList>
            <person name="Schmutz J."/>
            <person name="Cannon S."/>
            <person name="Schlueter J."/>
            <person name="Ma J."/>
            <person name="Mitros T."/>
            <person name="Nelson W."/>
            <person name="Hyten D."/>
            <person name="Song Q."/>
            <person name="Thelen J."/>
            <person name="Cheng J."/>
            <person name="Xu D."/>
            <person name="Hellsten U."/>
            <person name="May G."/>
            <person name="Yu Y."/>
            <person name="Sakurai T."/>
            <person name="Umezawa T."/>
            <person name="Bhattacharyya M."/>
            <person name="Sandhu D."/>
            <person name="Valliyodan B."/>
            <person name="Lindquist E."/>
            <person name="Peto M."/>
            <person name="Grant D."/>
            <person name="Shu S."/>
            <person name="Goodstein D."/>
            <person name="Barry K."/>
            <person name="Futrell-Griggs M."/>
            <person name="Abernathy B."/>
            <person name="Du J."/>
            <person name="Tian Z."/>
            <person name="Zhu L."/>
            <person name="Gill N."/>
            <person name="Joshi T."/>
            <person name="Libault M."/>
            <person name="Sethuraman A."/>
            <person name="Zhang X."/>
            <person name="Shinozaki K."/>
            <person name="Nguyen H."/>
            <person name="Wing R."/>
            <person name="Cregan P."/>
            <person name="Specht J."/>
            <person name="Grimwood J."/>
            <person name="Rokhsar D."/>
            <person name="Stacey G."/>
            <person name="Shoemaker R."/>
            <person name="Jackson S."/>
        </authorList>
    </citation>
    <scope>NUCLEOTIDE SEQUENCE</scope>
    <source>
        <tissue evidence="2">Callus</tissue>
    </source>
</reference>
<proteinExistence type="predicted"/>
<accession>A0A0R0L3V4</accession>
<keyword evidence="1" id="KW-1133">Transmembrane helix</keyword>
<evidence type="ECO:0000313" key="2">
    <source>
        <dbReference type="EMBL" id="KRH73866.1"/>
    </source>
</evidence>
<evidence type="ECO:0000313" key="3">
    <source>
        <dbReference type="EnsemblPlants" id="KRH73866"/>
    </source>
</evidence>
<protein>
    <submittedName>
        <fullName evidence="2 3">Uncharacterized protein</fullName>
    </submittedName>
</protein>
<dbReference type="PANTHER" id="PTHR31474">
    <property type="entry name" value="HR-LIKE LESION-INDUCER"/>
    <property type="match status" value="1"/>
</dbReference>
<evidence type="ECO:0000313" key="4">
    <source>
        <dbReference type="Proteomes" id="UP000008827"/>
    </source>
</evidence>
<dbReference type="PANTHER" id="PTHR31474:SF4">
    <property type="entry name" value="NICOTIANA LESION-INDUCING LIKE"/>
    <property type="match status" value="1"/>
</dbReference>
<gene>
    <name evidence="2" type="ORF">GLYMA_02G297500</name>
</gene>
<name>A0A0R0L3V4_SOYBN</name>
<dbReference type="EMBL" id="CM000835">
    <property type="protein sequence ID" value="KRH73866.1"/>
    <property type="molecule type" value="Genomic_DNA"/>
</dbReference>
<dbReference type="AlphaFoldDB" id="A0A0R0L3V4"/>
<reference evidence="2 3" key="1">
    <citation type="journal article" date="2010" name="Nature">
        <title>Genome sequence of the palaeopolyploid soybean.</title>
        <authorList>
            <person name="Schmutz J."/>
            <person name="Cannon S.B."/>
            <person name="Schlueter J."/>
            <person name="Ma J."/>
            <person name="Mitros T."/>
            <person name="Nelson W."/>
            <person name="Hyten D.L."/>
            <person name="Song Q."/>
            <person name="Thelen J.J."/>
            <person name="Cheng J."/>
            <person name="Xu D."/>
            <person name="Hellsten U."/>
            <person name="May G.D."/>
            <person name="Yu Y."/>
            <person name="Sakurai T."/>
            <person name="Umezawa T."/>
            <person name="Bhattacharyya M.K."/>
            <person name="Sandhu D."/>
            <person name="Valliyodan B."/>
            <person name="Lindquist E."/>
            <person name="Peto M."/>
            <person name="Grant D."/>
            <person name="Shu S."/>
            <person name="Goodstein D."/>
            <person name="Barry K."/>
            <person name="Futrell-Griggs M."/>
            <person name="Abernathy B."/>
            <person name="Du J."/>
            <person name="Tian Z."/>
            <person name="Zhu L."/>
            <person name="Gill N."/>
            <person name="Joshi T."/>
            <person name="Libault M."/>
            <person name="Sethuraman A."/>
            <person name="Zhang X.-C."/>
            <person name="Shinozaki K."/>
            <person name="Nguyen H.T."/>
            <person name="Wing R.A."/>
            <person name="Cregan P."/>
            <person name="Specht J."/>
            <person name="Grimwood J."/>
            <person name="Rokhsar D."/>
            <person name="Stacey G."/>
            <person name="Shoemaker R.C."/>
            <person name="Jackson S.A."/>
        </authorList>
    </citation>
    <scope>NUCLEOTIDE SEQUENCE</scope>
    <source>
        <strain evidence="3">cv. Williams 82</strain>
        <tissue evidence="2">Callus</tissue>
    </source>
</reference>
<dbReference type="Gramene" id="KRH73866">
    <property type="protein sequence ID" value="KRH73866"/>
    <property type="gene ID" value="GLYMA_02G297500"/>
</dbReference>
<evidence type="ECO:0000256" key="1">
    <source>
        <dbReference type="SAM" id="Phobius"/>
    </source>
</evidence>
<feature type="transmembrane region" description="Helical" evidence="1">
    <location>
        <begin position="66"/>
        <end position="86"/>
    </location>
</feature>